<dbReference type="GO" id="GO:0030246">
    <property type="term" value="F:carbohydrate binding"/>
    <property type="evidence" value="ECO:0007669"/>
    <property type="project" value="UniProtKB-KW"/>
</dbReference>
<dbReference type="InterPro" id="IPR050546">
    <property type="entry name" value="Glycosyl_Hydrlase_16"/>
</dbReference>
<evidence type="ECO:0000256" key="3">
    <source>
        <dbReference type="ARBA" id="ARBA00023295"/>
    </source>
</evidence>
<dbReference type="InterPro" id="IPR000757">
    <property type="entry name" value="Beta-glucanase-like"/>
</dbReference>
<dbReference type="Gene3D" id="2.60.120.200">
    <property type="match status" value="1"/>
</dbReference>
<keyword evidence="8" id="KW-1185">Reference proteome</keyword>
<reference evidence="7 8" key="1">
    <citation type="submission" date="2016-07" db="EMBL/GenBank/DDBJ databases">
        <title>Pervasive Adenine N6-methylation of Active Genes in Fungi.</title>
        <authorList>
            <consortium name="DOE Joint Genome Institute"/>
            <person name="Mondo S.J."/>
            <person name="Dannebaum R.O."/>
            <person name="Kuo R.C."/>
            <person name="Labutti K."/>
            <person name="Haridas S."/>
            <person name="Kuo A."/>
            <person name="Salamov A."/>
            <person name="Ahrendt S.R."/>
            <person name="Lipzen A."/>
            <person name="Sullivan W."/>
            <person name="Andreopoulos W.B."/>
            <person name="Clum A."/>
            <person name="Lindquist E."/>
            <person name="Daum C."/>
            <person name="Ramamoorthy G.K."/>
            <person name="Gryganskyi A."/>
            <person name="Culley D."/>
            <person name="Magnuson J.K."/>
            <person name="James T.Y."/>
            <person name="O'Malley M.A."/>
            <person name="Stajich J.E."/>
            <person name="Spatafora J.W."/>
            <person name="Visel A."/>
            <person name="Grigoriev I.V."/>
        </authorList>
    </citation>
    <scope>NUCLEOTIDE SEQUENCE [LARGE SCALE GENOMIC DNA]</scope>
    <source>
        <strain evidence="7 8">CBS 931.73</strain>
    </source>
</reference>
<keyword evidence="1 5" id="KW-0732">Signal</keyword>
<evidence type="ECO:0000256" key="1">
    <source>
        <dbReference type="ARBA" id="ARBA00022729"/>
    </source>
</evidence>
<dbReference type="SUPFAM" id="SSF49899">
    <property type="entry name" value="Concanavalin A-like lectins/glucanases"/>
    <property type="match status" value="1"/>
</dbReference>
<dbReference type="Pfam" id="PF00722">
    <property type="entry name" value="Glyco_hydro_16"/>
    <property type="match status" value="1"/>
</dbReference>
<evidence type="ECO:0000313" key="8">
    <source>
        <dbReference type="Proteomes" id="UP000193498"/>
    </source>
</evidence>
<evidence type="ECO:0000259" key="6">
    <source>
        <dbReference type="PROSITE" id="PS51762"/>
    </source>
</evidence>
<feature type="region of interest" description="Disordered" evidence="4">
    <location>
        <begin position="309"/>
        <end position="353"/>
    </location>
</feature>
<protein>
    <submittedName>
        <fullName evidence="7">Concanavalin A-like lectin/glucanase</fullName>
    </submittedName>
</protein>
<dbReference type="PANTHER" id="PTHR10963:SF22">
    <property type="entry name" value="GLYCOSIDASE CRH2-RELATED"/>
    <property type="match status" value="1"/>
</dbReference>
<dbReference type="GO" id="GO:0005975">
    <property type="term" value="P:carbohydrate metabolic process"/>
    <property type="evidence" value="ECO:0007669"/>
    <property type="project" value="InterPro"/>
</dbReference>
<dbReference type="EMBL" id="MCFE01000167">
    <property type="protein sequence ID" value="ORX95825.1"/>
    <property type="molecule type" value="Genomic_DNA"/>
</dbReference>
<evidence type="ECO:0000313" key="7">
    <source>
        <dbReference type="EMBL" id="ORX95825.1"/>
    </source>
</evidence>
<keyword evidence="3" id="KW-0326">Glycosidase</keyword>
<dbReference type="AlphaFoldDB" id="A0A1Y1YD08"/>
<feature type="signal peptide" evidence="5">
    <location>
        <begin position="1"/>
        <end position="21"/>
    </location>
</feature>
<dbReference type="PANTHER" id="PTHR10963">
    <property type="entry name" value="GLYCOSYL HYDROLASE-RELATED"/>
    <property type="match status" value="1"/>
</dbReference>
<keyword evidence="2" id="KW-0378">Hydrolase</keyword>
<proteinExistence type="predicted"/>
<accession>A0A1Y1YD08</accession>
<evidence type="ECO:0000256" key="4">
    <source>
        <dbReference type="SAM" id="MobiDB-lite"/>
    </source>
</evidence>
<name>A0A1Y1YD08_9FUNG</name>
<organism evidence="7 8">
    <name type="scientific">Basidiobolus meristosporus CBS 931.73</name>
    <dbReference type="NCBI Taxonomy" id="1314790"/>
    <lineage>
        <taxon>Eukaryota</taxon>
        <taxon>Fungi</taxon>
        <taxon>Fungi incertae sedis</taxon>
        <taxon>Zoopagomycota</taxon>
        <taxon>Entomophthoromycotina</taxon>
        <taxon>Basidiobolomycetes</taxon>
        <taxon>Basidiobolales</taxon>
        <taxon>Basidiobolaceae</taxon>
        <taxon>Basidiobolus</taxon>
    </lineage>
</organism>
<evidence type="ECO:0000256" key="5">
    <source>
        <dbReference type="SAM" id="SignalP"/>
    </source>
</evidence>
<feature type="chain" id="PRO_5012711343" evidence="5">
    <location>
        <begin position="22"/>
        <end position="389"/>
    </location>
</feature>
<dbReference type="STRING" id="1314790.A0A1Y1YD08"/>
<gene>
    <name evidence="7" type="ORF">K493DRAFT_260187</name>
</gene>
<dbReference type="Proteomes" id="UP000193498">
    <property type="component" value="Unassembled WGS sequence"/>
</dbReference>
<dbReference type="PROSITE" id="PS51762">
    <property type="entry name" value="GH16_2"/>
    <property type="match status" value="1"/>
</dbReference>
<feature type="domain" description="GH16" evidence="6">
    <location>
        <begin position="58"/>
        <end position="304"/>
    </location>
</feature>
<dbReference type="GO" id="GO:0004553">
    <property type="term" value="F:hydrolase activity, hydrolyzing O-glycosyl compounds"/>
    <property type="evidence" value="ECO:0007669"/>
    <property type="project" value="InterPro"/>
</dbReference>
<dbReference type="InParanoid" id="A0A1Y1YD08"/>
<sequence length="389" mass="42690">MALKKACLVALLAYFNTQVNAICQHYNATCPESAPCCSDGWCNVGHNCIATICDPLNSYSAGSCYPKPQCVDLVDTFSRNDVTEFSKFDGNPNGGYEWVSEFIPNHAAVEDGELVLSMPLGTQKNSYGRLQGFGATVTSIRWIQYGNVTARVKTASTSPGVVTSFIIRNPEGDEIDFEWVGGSPDKVQTNYYYNDILDYKNGIEASVGSNTADGFNEYMIQWEEDFIKFWVNKKVIRTVYKKDTWDEKSKVYKYPARLAQVHLGIWDGGRGAPGTMEWAGGPTNWSNPKTVYKAYYNYVNIQCKYSGNSTQQWPTSTKNIASSSRNSSATSAHTSSTVAAETSPNTPAVVSPALTSRPPAVEHVNSAHPVNLGSALISAALFLTAYMYQ</sequence>
<keyword evidence="7" id="KW-0430">Lectin</keyword>
<dbReference type="OrthoDB" id="4781at2759"/>
<comment type="caution">
    <text evidence="7">The sequence shown here is derived from an EMBL/GenBank/DDBJ whole genome shotgun (WGS) entry which is preliminary data.</text>
</comment>
<dbReference type="InterPro" id="IPR013320">
    <property type="entry name" value="ConA-like_dom_sf"/>
</dbReference>
<evidence type="ECO:0000256" key="2">
    <source>
        <dbReference type="ARBA" id="ARBA00022801"/>
    </source>
</evidence>
<feature type="compositionally biased region" description="Low complexity" evidence="4">
    <location>
        <begin position="316"/>
        <end position="343"/>
    </location>
</feature>